<feature type="domain" description="Mvd1 C-terminal" evidence="6">
    <location>
        <begin position="197"/>
        <end position="329"/>
    </location>
</feature>
<dbReference type="Pfam" id="PF18376">
    <property type="entry name" value="MDD_C"/>
    <property type="match status" value="1"/>
</dbReference>
<gene>
    <name evidence="8" type="ORF">SHI21_20565</name>
</gene>
<keyword evidence="2" id="KW-0547">Nucleotide-binding</keyword>
<proteinExistence type="predicted"/>
<evidence type="ECO:0000256" key="5">
    <source>
        <dbReference type="ARBA" id="ARBA00023239"/>
    </source>
</evidence>
<evidence type="ECO:0000259" key="7">
    <source>
        <dbReference type="Pfam" id="PF22700"/>
    </source>
</evidence>
<dbReference type="InterPro" id="IPR041431">
    <property type="entry name" value="Mvd1_C"/>
</dbReference>
<evidence type="ECO:0000259" key="6">
    <source>
        <dbReference type="Pfam" id="PF18376"/>
    </source>
</evidence>
<name>A0ABU5W1Z3_9BACT</name>
<dbReference type="Pfam" id="PF22700">
    <property type="entry name" value="MVD-like_N"/>
    <property type="match status" value="1"/>
</dbReference>
<evidence type="ECO:0000256" key="3">
    <source>
        <dbReference type="ARBA" id="ARBA00022840"/>
    </source>
</evidence>
<dbReference type="InterPro" id="IPR014721">
    <property type="entry name" value="Ribsml_uS5_D2-typ_fold_subgr"/>
</dbReference>
<evidence type="ECO:0000313" key="9">
    <source>
        <dbReference type="Proteomes" id="UP001302274"/>
    </source>
</evidence>
<dbReference type="EMBL" id="JAYGJQ010000004">
    <property type="protein sequence ID" value="MEA9358643.1"/>
    <property type="molecule type" value="Genomic_DNA"/>
</dbReference>
<evidence type="ECO:0000256" key="4">
    <source>
        <dbReference type="ARBA" id="ARBA00023098"/>
    </source>
</evidence>
<dbReference type="InterPro" id="IPR053859">
    <property type="entry name" value="MVD-like_N"/>
</dbReference>
<keyword evidence="3" id="KW-0067">ATP-binding</keyword>
<dbReference type="RefSeq" id="WP_323579145.1">
    <property type="nucleotide sequence ID" value="NZ_JAYGJQ010000004.1"/>
</dbReference>
<evidence type="ECO:0000256" key="2">
    <source>
        <dbReference type="ARBA" id="ARBA00022741"/>
    </source>
</evidence>
<keyword evidence="1" id="KW-0444">Lipid biosynthesis</keyword>
<dbReference type="SUPFAM" id="SSF55060">
    <property type="entry name" value="GHMP Kinase, C-terminal domain"/>
    <property type="match status" value="1"/>
</dbReference>
<accession>A0ABU5W1Z3</accession>
<evidence type="ECO:0000256" key="1">
    <source>
        <dbReference type="ARBA" id="ARBA00022516"/>
    </source>
</evidence>
<dbReference type="Gene3D" id="3.30.70.890">
    <property type="entry name" value="GHMP kinase, C-terminal domain"/>
    <property type="match status" value="1"/>
</dbReference>
<organism evidence="8 9">
    <name type="scientific">Bacteriovorax antarcticus</name>
    <dbReference type="NCBI Taxonomy" id="3088717"/>
    <lineage>
        <taxon>Bacteria</taxon>
        <taxon>Pseudomonadati</taxon>
        <taxon>Bdellovibrionota</taxon>
        <taxon>Bacteriovoracia</taxon>
        <taxon>Bacteriovoracales</taxon>
        <taxon>Bacteriovoracaceae</taxon>
        <taxon>Bacteriovorax</taxon>
    </lineage>
</organism>
<dbReference type="InterPro" id="IPR005935">
    <property type="entry name" value="Mev_decarb"/>
</dbReference>
<dbReference type="InterPro" id="IPR020568">
    <property type="entry name" value="Ribosomal_Su5_D2-typ_SF"/>
</dbReference>
<dbReference type="Proteomes" id="UP001302274">
    <property type="component" value="Unassembled WGS sequence"/>
</dbReference>
<dbReference type="SUPFAM" id="SSF54211">
    <property type="entry name" value="Ribosomal protein S5 domain 2-like"/>
    <property type="match status" value="1"/>
</dbReference>
<dbReference type="PANTHER" id="PTHR10977:SF3">
    <property type="entry name" value="DIPHOSPHOMEVALONATE DECARBOXYLASE"/>
    <property type="match status" value="1"/>
</dbReference>
<evidence type="ECO:0008006" key="10">
    <source>
        <dbReference type="Google" id="ProtNLM"/>
    </source>
</evidence>
<keyword evidence="5" id="KW-0456">Lyase</keyword>
<reference evidence="8 9" key="1">
    <citation type="submission" date="2023-11" db="EMBL/GenBank/DDBJ databases">
        <title>A Novel Polar Bacteriovorax (B. antarcticus) Isolated from the Biocrust in Antarctica.</title>
        <authorList>
            <person name="Mun W."/>
            <person name="Choi S.Y."/>
            <person name="Mitchell R.J."/>
        </authorList>
    </citation>
    <scope>NUCLEOTIDE SEQUENCE [LARGE SCALE GENOMIC DNA]</scope>
    <source>
        <strain evidence="8 9">PP10</strain>
    </source>
</reference>
<evidence type="ECO:0000313" key="8">
    <source>
        <dbReference type="EMBL" id="MEA9358643.1"/>
    </source>
</evidence>
<sequence>MDTFKASWTSPSNIALVKYWGKYPVQIPANPSVSFTLSKSLSKLSIIAEPDSSKEINVDFYFENELNEKFKVKIVKFLSTKLERFPWLLDFHLIIHSENTFPHSSGIASSASSMSALNLALLSLDQDITGHKPQAEDFFKEASDLSRQASGSAGRSVYPMLATWGEIDSIMDSSNFYARPVDKKDVDPIFHNYCDSIIIVDAGEKSVSSRAGHTLMETHPFAEQRYARARFNLARLLVAMKDGDMKTFIEVVEEEALMLHSMMMTSIPSYILLKPESLMLIEKIKEFRNVQKIPVCFTIDAGPNIHLLYPAEHKAAVQAWLASDFGQFKVIHDEVGNGPEHLKD</sequence>
<keyword evidence="9" id="KW-1185">Reference proteome</keyword>
<feature type="domain" description="Diphosphomevalonate decarboxylase-like N-terminal" evidence="7">
    <location>
        <begin position="11"/>
        <end position="168"/>
    </location>
</feature>
<keyword evidence="4" id="KW-0443">Lipid metabolism</keyword>
<protein>
    <recommendedName>
        <fullName evidence="10">Diphosphomevalonate decarboxylase</fullName>
    </recommendedName>
</protein>
<dbReference type="InterPro" id="IPR036554">
    <property type="entry name" value="GHMP_kinase_C_sf"/>
</dbReference>
<dbReference type="PIRSF" id="PIRSF015950">
    <property type="entry name" value="Mev_P_decrbx"/>
    <property type="match status" value="1"/>
</dbReference>
<dbReference type="Gene3D" id="3.30.230.10">
    <property type="match status" value="1"/>
</dbReference>
<dbReference type="PANTHER" id="PTHR10977">
    <property type="entry name" value="DIPHOSPHOMEVALONATE DECARBOXYLASE"/>
    <property type="match status" value="1"/>
</dbReference>
<comment type="caution">
    <text evidence="8">The sequence shown here is derived from an EMBL/GenBank/DDBJ whole genome shotgun (WGS) entry which is preliminary data.</text>
</comment>